<dbReference type="RefSeq" id="WP_096421729.1">
    <property type="nucleotide sequence ID" value="NZ_AP017315.1"/>
</dbReference>
<sequence>MTRQRQDPLFDAYLCLVADTLDDLERTRIANENRVRQLTRSATDSDGEQRGLGLDARSPEVARAQALVASIAALEHAAELDLKRALRTHPLYPFIKRTIGVGEKQAARLLAAIGDPYWNDLHDRPRTVSELWAYCGYAVHNGAAQRRRRGEKTNWSDTAKMRAFLIALSCIKQENSPYRIVYDESRIGDVDKLHTTECVRCGPSGKPAQPGTPLSAGHQHQRALRRVSKALLKDLWIEARALHRPDLATEEAA</sequence>
<evidence type="ECO:0000313" key="1">
    <source>
        <dbReference type="EMBL" id="BAU32499.1"/>
    </source>
</evidence>
<reference evidence="2" key="1">
    <citation type="submission" date="2015-12" db="EMBL/GenBank/DDBJ databases">
        <authorList>
            <person name="Shamseldin A."/>
            <person name="Moawad H."/>
            <person name="Abd El-Rahim W.M."/>
            <person name="Sadowsky M.J."/>
        </authorList>
    </citation>
    <scope>NUCLEOTIDE SEQUENCE [LARGE SCALE GENOMIC DNA]</scope>
    <source>
        <strain evidence="2">JAM AC0309</strain>
    </source>
</reference>
<organism evidence="1 2">
    <name type="scientific">Microcella alkaliphila</name>
    <dbReference type="NCBI Taxonomy" id="279828"/>
    <lineage>
        <taxon>Bacteria</taxon>
        <taxon>Bacillati</taxon>
        <taxon>Actinomycetota</taxon>
        <taxon>Actinomycetes</taxon>
        <taxon>Micrococcales</taxon>
        <taxon>Microbacteriaceae</taxon>
        <taxon>Microcella</taxon>
    </lineage>
</organism>
<evidence type="ECO:0000313" key="2">
    <source>
        <dbReference type="Proteomes" id="UP000218965"/>
    </source>
</evidence>
<proteinExistence type="predicted"/>
<dbReference type="EMBL" id="AP017315">
    <property type="protein sequence ID" value="BAU32499.1"/>
    <property type="molecule type" value="Genomic_DNA"/>
</dbReference>
<dbReference type="OrthoDB" id="4773700at2"/>
<name>A0A0U4NW72_9MICO</name>
<reference evidence="1 2" key="2">
    <citation type="submission" date="2016-01" db="EMBL/GenBank/DDBJ databases">
        <title>Microcella alkaliphila JAM AC0309 whole genome shotgun sequence.</title>
        <authorList>
            <person name="Kurata A."/>
            <person name="Hirose Y."/>
            <person name="Kishimoto N."/>
            <person name="Kobayashi T."/>
        </authorList>
    </citation>
    <scope>NUCLEOTIDE SEQUENCE [LARGE SCALE GENOMIC DNA]</scope>
    <source>
        <strain evidence="1 2">JAM AC0309</strain>
    </source>
</reference>
<dbReference type="AlphaFoldDB" id="A0A0U4NW72"/>
<dbReference type="Proteomes" id="UP000218965">
    <property type="component" value="Chromosome"/>
</dbReference>
<gene>
    <name evidence="1" type="ORF">MalAC0309_1648</name>
</gene>
<dbReference type="KEGG" id="malk:MalAC0309_1648"/>
<protein>
    <submittedName>
        <fullName evidence="1">Gp74</fullName>
    </submittedName>
</protein>
<accession>A0A0U4NW72</accession>